<comment type="caution">
    <text evidence="1">The sequence shown here is derived from an EMBL/GenBank/DDBJ whole genome shotgun (WGS) entry which is preliminary data.</text>
</comment>
<keyword evidence="2" id="KW-1185">Reference proteome</keyword>
<accession>A0A9Q1BQQ3</accession>
<protein>
    <submittedName>
        <fullName evidence="1">Uncharacterized protein</fullName>
    </submittedName>
</protein>
<name>A0A9Q1BQQ3_HOLLE</name>
<proteinExistence type="predicted"/>
<reference evidence="1" key="1">
    <citation type="submission" date="2021-10" db="EMBL/GenBank/DDBJ databases">
        <title>Tropical sea cucumber genome reveals ecological adaptation and Cuvierian tubules defense mechanism.</title>
        <authorList>
            <person name="Chen T."/>
        </authorList>
    </citation>
    <scope>NUCLEOTIDE SEQUENCE</scope>
    <source>
        <strain evidence="1">Nanhai2018</strain>
        <tissue evidence="1">Muscle</tissue>
    </source>
</reference>
<evidence type="ECO:0000313" key="1">
    <source>
        <dbReference type="EMBL" id="KAJ8030968.1"/>
    </source>
</evidence>
<sequence>MLIRFSPRCRMLYNRMSFCCRISVKAHLDYTSNARNPSCMSLSFVVSPLPPDS</sequence>
<dbReference type="EMBL" id="JAIZAY010000013">
    <property type="protein sequence ID" value="KAJ8030968.1"/>
    <property type="molecule type" value="Genomic_DNA"/>
</dbReference>
<dbReference type="Proteomes" id="UP001152320">
    <property type="component" value="Chromosome 13"/>
</dbReference>
<gene>
    <name evidence="1" type="ORF">HOLleu_27537</name>
</gene>
<evidence type="ECO:0000313" key="2">
    <source>
        <dbReference type="Proteomes" id="UP001152320"/>
    </source>
</evidence>
<organism evidence="1 2">
    <name type="scientific">Holothuria leucospilota</name>
    <name type="common">Black long sea cucumber</name>
    <name type="synonym">Mertensiothuria leucospilota</name>
    <dbReference type="NCBI Taxonomy" id="206669"/>
    <lineage>
        <taxon>Eukaryota</taxon>
        <taxon>Metazoa</taxon>
        <taxon>Echinodermata</taxon>
        <taxon>Eleutherozoa</taxon>
        <taxon>Echinozoa</taxon>
        <taxon>Holothuroidea</taxon>
        <taxon>Aspidochirotacea</taxon>
        <taxon>Aspidochirotida</taxon>
        <taxon>Holothuriidae</taxon>
        <taxon>Holothuria</taxon>
    </lineage>
</organism>
<dbReference type="AlphaFoldDB" id="A0A9Q1BQQ3"/>